<dbReference type="Proteomes" id="UP001057221">
    <property type="component" value="Segment"/>
</dbReference>
<gene>
    <name evidence="1" type="ORF">DOMOVOI_03270</name>
</gene>
<keyword evidence="2" id="KW-1185">Reference proteome</keyword>
<name>A0A9E7SKI7_9CAUD</name>
<protein>
    <submittedName>
        <fullName evidence="1">Uncharacterized protein</fullName>
    </submittedName>
</protein>
<accession>A0A9E7SKI7</accession>
<evidence type="ECO:0000313" key="2">
    <source>
        <dbReference type="Proteomes" id="UP001057221"/>
    </source>
</evidence>
<sequence length="60" mass="6888">MSEKSRPTVTGRWARSEPVIQNLPGSFADALSWAFERQDFSEVRRRLKAGDLEPRNTSHD</sequence>
<proteinExistence type="predicted"/>
<reference evidence="1 2" key="1">
    <citation type="submission" date="2022-05" db="EMBL/GenBank/DDBJ databases">
        <authorList>
            <person name="Friedrich I."/>
            <person name="Poehlein A."/>
            <person name="Schneider D."/>
            <person name="Hertel R."/>
            <person name="Daniel R."/>
        </authorList>
    </citation>
    <scope>NUCLEOTIDE SEQUENCE [LARGE SCALE GENOMIC DNA]</scope>
</reference>
<dbReference type="EMBL" id="ON529855">
    <property type="protein sequence ID" value="USN14801.1"/>
    <property type="molecule type" value="Genomic_DNA"/>
</dbReference>
<evidence type="ECO:0000313" key="1">
    <source>
        <dbReference type="EMBL" id="USN14801.1"/>
    </source>
</evidence>
<organism evidence="1 2">
    <name type="scientific">Brevundimonas phage vB_BpoS-Domovoi</name>
    <dbReference type="NCBI Taxonomy" id="2948598"/>
    <lineage>
        <taxon>Viruses</taxon>
        <taxon>Duplodnaviria</taxon>
        <taxon>Heunggongvirae</taxon>
        <taxon>Uroviricota</taxon>
        <taxon>Caudoviricetes</taxon>
        <taxon>Jeanschmidtviridae</taxon>
        <taxon>Marchewkavirus</taxon>
        <taxon>Marchewkavirus domovoi</taxon>
    </lineage>
</organism>